<dbReference type="GO" id="GO:0016757">
    <property type="term" value="F:glycosyltransferase activity"/>
    <property type="evidence" value="ECO:0007669"/>
    <property type="project" value="UniProtKB-UniRule"/>
</dbReference>
<dbReference type="PANTHER" id="PTHR47024:SF1">
    <property type="entry name" value="GLYCOSYLTRANSFERASE FAMILY 92 PROTEIN"/>
    <property type="match status" value="1"/>
</dbReference>
<dbReference type="EC" id="2.4.1.-" evidence="6"/>
<organism evidence="7 8">
    <name type="scientific">Mesorhabditis belari</name>
    <dbReference type="NCBI Taxonomy" id="2138241"/>
    <lineage>
        <taxon>Eukaryota</taxon>
        <taxon>Metazoa</taxon>
        <taxon>Ecdysozoa</taxon>
        <taxon>Nematoda</taxon>
        <taxon>Chromadorea</taxon>
        <taxon>Rhabditida</taxon>
        <taxon>Rhabditina</taxon>
        <taxon>Rhabditomorpha</taxon>
        <taxon>Rhabditoidea</taxon>
        <taxon>Rhabditidae</taxon>
        <taxon>Mesorhabditinae</taxon>
        <taxon>Mesorhabditis</taxon>
    </lineage>
</organism>
<dbReference type="InterPro" id="IPR008166">
    <property type="entry name" value="Glyco_transf_92"/>
</dbReference>
<dbReference type="GO" id="GO:0016020">
    <property type="term" value="C:membrane"/>
    <property type="evidence" value="ECO:0007669"/>
    <property type="project" value="UniProtKB-SubCell"/>
</dbReference>
<name>A0AAF3JBN5_9BILA</name>
<evidence type="ECO:0000256" key="3">
    <source>
        <dbReference type="ARBA" id="ARBA00022676"/>
    </source>
</evidence>
<sequence length="271" mass="31890">MELYQFLGYTKFLFTWTTMTKTVKKVLDYYVEKGIAELRPYPLVPYTDTVRTFVYLEDEKFLRNKDISLYEWMEEKVKNNSKIGAFSIRHFGLQMNPMLIPKPFNYEEFLKFDGLRGPTIFNNDRSPKAIFLTEFTRQPHTHWILKHFKQKHSHSASVDEIVYLHARASFAGAKLSKKSLNGTQNLMPDVDLLGKDVEEKLQKIRDVTKEIFGENPPPFSRETSEAMAKCTGNWLQKWRCRKPLTGCFDVVKYMEEWVFAKPSEENGWTIL</sequence>
<evidence type="ECO:0000256" key="6">
    <source>
        <dbReference type="RuleBase" id="RU366017"/>
    </source>
</evidence>
<evidence type="ECO:0000256" key="5">
    <source>
        <dbReference type="ARBA" id="ARBA00023136"/>
    </source>
</evidence>
<dbReference type="AlphaFoldDB" id="A0AAF3JBN5"/>
<evidence type="ECO:0000256" key="1">
    <source>
        <dbReference type="ARBA" id="ARBA00004167"/>
    </source>
</evidence>
<keyword evidence="7" id="KW-1185">Reference proteome</keyword>
<comment type="subcellular location">
    <subcellularLocation>
        <location evidence="1">Membrane</location>
        <topology evidence="1">Single-pass membrane protein</topology>
    </subcellularLocation>
</comment>
<comment type="similarity">
    <text evidence="2 6">Belongs to the glycosyltransferase 92 family.</text>
</comment>
<evidence type="ECO:0000313" key="8">
    <source>
        <dbReference type="WBParaSite" id="MBELARI_LOCUS8652"/>
    </source>
</evidence>
<evidence type="ECO:0000256" key="2">
    <source>
        <dbReference type="ARBA" id="ARBA00007647"/>
    </source>
</evidence>
<accession>A0AAF3JBN5</accession>
<dbReference type="Proteomes" id="UP000887575">
    <property type="component" value="Unassembled WGS sequence"/>
</dbReference>
<dbReference type="PANTHER" id="PTHR47024">
    <property type="entry name" value="BIOFILM ABSENT ON HEAD (AFTER YERSINIA EXPOSURE)-RELATED"/>
    <property type="match status" value="1"/>
</dbReference>
<keyword evidence="4 6" id="KW-0808">Transferase</keyword>
<evidence type="ECO:0000256" key="4">
    <source>
        <dbReference type="ARBA" id="ARBA00022679"/>
    </source>
</evidence>
<keyword evidence="3 6" id="KW-0328">Glycosyltransferase</keyword>
<reference evidence="8" key="1">
    <citation type="submission" date="2024-02" db="UniProtKB">
        <authorList>
            <consortium name="WormBaseParasite"/>
        </authorList>
    </citation>
    <scope>IDENTIFICATION</scope>
</reference>
<proteinExistence type="inferred from homology"/>
<dbReference type="Pfam" id="PF01697">
    <property type="entry name" value="Glyco_transf_92"/>
    <property type="match status" value="1"/>
</dbReference>
<dbReference type="WBParaSite" id="MBELARI_LOCUS8652">
    <property type="protein sequence ID" value="MBELARI_LOCUS8652"/>
    <property type="gene ID" value="MBELARI_LOCUS8652"/>
</dbReference>
<protein>
    <recommendedName>
        <fullName evidence="6">Glycosyltransferase family 92 protein</fullName>
        <ecNumber evidence="6">2.4.1.-</ecNumber>
    </recommendedName>
</protein>
<evidence type="ECO:0000313" key="7">
    <source>
        <dbReference type="Proteomes" id="UP000887575"/>
    </source>
</evidence>
<keyword evidence="5" id="KW-0472">Membrane</keyword>